<evidence type="ECO:0000259" key="12">
    <source>
        <dbReference type="SMART" id="SM00382"/>
    </source>
</evidence>
<evidence type="ECO:0000256" key="9">
    <source>
        <dbReference type="ARBA" id="ARBA00023136"/>
    </source>
</evidence>
<evidence type="ECO:0000256" key="1">
    <source>
        <dbReference type="ARBA" id="ARBA00004496"/>
    </source>
</evidence>
<dbReference type="PANTHER" id="PTHR15184">
    <property type="entry name" value="ATP SYNTHASE"/>
    <property type="match status" value="1"/>
</dbReference>
<protein>
    <submittedName>
        <fullName evidence="13">Flagellum-specific ATP synthase FliI</fullName>
    </submittedName>
</protein>
<dbReference type="GO" id="GO:0008564">
    <property type="term" value="F:protein-exporting ATPase activity"/>
    <property type="evidence" value="ECO:0007669"/>
    <property type="project" value="UniProtKB-EC"/>
</dbReference>
<evidence type="ECO:0000256" key="4">
    <source>
        <dbReference type="ARBA" id="ARBA00022490"/>
    </source>
</evidence>
<feature type="domain" description="AAA+ ATPase" evidence="12">
    <location>
        <begin position="165"/>
        <end position="346"/>
    </location>
</feature>
<dbReference type="GO" id="GO:0030257">
    <property type="term" value="C:type III protein secretion system complex"/>
    <property type="evidence" value="ECO:0007669"/>
    <property type="project" value="InterPro"/>
</dbReference>
<dbReference type="CDD" id="cd01136">
    <property type="entry name" value="ATPase_flagellum-secretory_path_III"/>
    <property type="match status" value="1"/>
</dbReference>
<dbReference type="GO" id="GO:0030254">
    <property type="term" value="P:protein secretion by the type III secretion system"/>
    <property type="evidence" value="ECO:0007669"/>
    <property type="project" value="InterPro"/>
</dbReference>
<dbReference type="Pfam" id="PF00006">
    <property type="entry name" value="ATP-synt_ab"/>
    <property type="match status" value="1"/>
</dbReference>
<keyword evidence="9" id="KW-0472">Membrane</keyword>
<dbReference type="NCBIfam" id="TIGR01026">
    <property type="entry name" value="fliI_yscN"/>
    <property type="match status" value="1"/>
</dbReference>
<dbReference type="FunFam" id="3.40.50.12240:FF:000002">
    <property type="entry name" value="Flagellum-specific ATP synthase FliI"/>
    <property type="match status" value="1"/>
</dbReference>
<dbReference type="PROSITE" id="PS00152">
    <property type="entry name" value="ATPASE_ALPHA_BETA"/>
    <property type="match status" value="1"/>
</dbReference>
<evidence type="ECO:0000256" key="8">
    <source>
        <dbReference type="ARBA" id="ARBA00022967"/>
    </source>
</evidence>
<evidence type="ECO:0000256" key="2">
    <source>
        <dbReference type="ARBA" id="ARBA00022448"/>
    </source>
</evidence>
<keyword evidence="8" id="KW-1278">Translocase</keyword>
<evidence type="ECO:0000256" key="5">
    <source>
        <dbReference type="ARBA" id="ARBA00022741"/>
    </source>
</evidence>
<keyword evidence="10" id="KW-0139">CF(1)</keyword>
<dbReference type="Pfam" id="PF18269">
    <property type="entry name" value="T3SS_ATPase_C"/>
    <property type="match status" value="1"/>
</dbReference>
<accession>A0A6J4NJS5</accession>
<dbReference type="InterPro" id="IPR050053">
    <property type="entry name" value="ATPase_alpha/beta_chains"/>
</dbReference>
<evidence type="ECO:0000256" key="7">
    <source>
        <dbReference type="ARBA" id="ARBA00022927"/>
    </source>
</evidence>
<dbReference type="PANTHER" id="PTHR15184:SF9">
    <property type="entry name" value="SPI-1 TYPE 3 SECRETION SYSTEM ATPASE"/>
    <property type="match status" value="1"/>
</dbReference>
<evidence type="ECO:0000313" key="13">
    <source>
        <dbReference type="EMBL" id="CAA9389774.1"/>
    </source>
</evidence>
<sequence>MSRPTSALLTHERLDAALFAAQPRRLGVVTELLGLHLLVRGVDAAVGDVVEVLGAPNGDTAPVYAEVAASGPDGLVCLPMAATTGLRAGMHVRSTGGPLSIPVGPSLLGRVLDGLGRPIDGGPPLTHLPQVSVDNRAPAALSRARINQQVGLGVRALDALVPCGRGQRVAIMAGSGVGKSTLLSMIARGTDASMSVIALVGERGREVREFIENDLGPEGLARSVVVVATSDAPPVERLRAAFVATRIAEHFRDTGEDVVLMMDSLTRVAMAQREVGLSAGEPPATRGYPPSVFALLPRLLERAGNAERGSITGLYTVLVEGDDMQDPIGDTVRSILDGHVVLSRRLATAGHFPSIDVLESVSRVTGAVTTPEQRTTSVTLRRLLAAHRDVKELVEIGAYAAGSDPDADAAIRLMPRINDFLRQDVDSPSELAGTWDDLQGLLRGETA</sequence>
<comment type="catalytic activity">
    <reaction evidence="11">
        <text>ATP + H2O + cellular proteinSide 1 = ADP + phosphate + cellular proteinSide 2.</text>
        <dbReference type="EC" id="7.4.2.8"/>
    </reaction>
</comment>
<dbReference type="GO" id="GO:0045259">
    <property type="term" value="C:proton-transporting ATP synthase complex"/>
    <property type="evidence" value="ECO:0007669"/>
    <property type="project" value="UniProtKB-KW"/>
</dbReference>
<dbReference type="GO" id="GO:0016887">
    <property type="term" value="F:ATP hydrolysis activity"/>
    <property type="evidence" value="ECO:0007669"/>
    <property type="project" value="InterPro"/>
</dbReference>
<evidence type="ECO:0000256" key="3">
    <source>
        <dbReference type="ARBA" id="ARBA00022475"/>
    </source>
</evidence>
<proteinExistence type="predicted"/>
<comment type="subcellular location">
    <subcellularLocation>
        <location evidence="1">Cytoplasm</location>
    </subcellularLocation>
</comment>
<reference evidence="13" key="1">
    <citation type="submission" date="2020-02" db="EMBL/GenBank/DDBJ databases">
        <authorList>
            <person name="Meier V. D."/>
        </authorList>
    </citation>
    <scope>NUCLEOTIDE SEQUENCE</scope>
    <source>
        <strain evidence="13">AVDCRST_MAG60</strain>
    </source>
</reference>
<name>A0A6J4NJS5_9ACTN</name>
<dbReference type="GO" id="GO:0046933">
    <property type="term" value="F:proton-transporting ATP synthase activity, rotational mechanism"/>
    <property type="evidence" value="ECO:0007669"/>
    <property type="project" value="TreeGrafter"/>
</dbReference>
<dbReference type="InterPro" id="IPR040627">
    <property type="entry name" value="T3SS_ATPase_C"/>
</dbReference>
<dbReference type="GO" id="GO:0005524">
    <property type="term" value="F:ATP binding"/>
    <property type="evidence" value="ECO:0007669"/>
    <property type="project" value="UniProtKB-KW"/>
</dbReference>
<dbReference type="InterPro" id="IPR020003">
    <property type="entry name" value="ATPase_a/bsu_AS"/>
</dbReference>
<evidence type="ECO:0000256" key="10">
    <source>
        <dbReference type="ARBA" id="ARBA00023196"/>
    </source>
</evidence>
<dbReference type="InterPro" id="IPR027417">
    <property type="entry name" value="P-loop_NTPase"/>
</dbReference>
<keyword evidence="5" id="KW-0547">Nucleotide-binding</keyword>
<keyword evidence="7" id="KW-0653">Protein transport</keyword>
<evidence type="ECO:0000256" key="11">
    <source>
        <dbReference type="ARBA" id="ARBA00034006"/>
    </source>
</evidence>
<dbReference type="AlphaFoldDB" id="A0A6J4NJS5"/>
<keyword evidence="2" id="KW-0813">Transport</keyword>
<gene>
    <name evidence="13" type="ORF">AVDCRST_MAG60-1471</name>
</gene>
<evidence type="ECO:0000256" key="6">
    <source>
        <dbReference type="ARBA" id="ARBA00022840"/>
    </source>
</evidence>
<dbReference type="EMBL" id="CADCUN010000157">
    <property type="protein sequence ID" value="CAA9389774.1"/>
    <property type="molecule type" value="Genomic_DNA"/>
</dbReference>
<dbReference type="SUPFAM" id="SSF52540">
    <property type="entry name" value="P-loop containing nucleoside triphosphate hydrolases"/>
    <property type="match status" value="1"/>
</dbReference>
<dbReference type="GO" id="GO:0005737">
    <property type="term" value="C:cytoplasm"/>
    <property type="evidence" value="ECO:0007669"/>
    <property type="project" value="UniProtKB-SubCell"/>
</dbReference>
<keyword evidence="4" id="KW-0963">Cytoplasm</keyword>
<dbReference type="InterPro" id="IPR005714">
    <property type="entry name" value="ATPase_T3SS_FliI/YscN"/>
</dbReference>
<keyword evidence="6" id="KW-0067">ATP-binding</keyword>
<keyword evidence="3" id="KW-1003">Cell membrane</keyword>
<keyword evidence="10" id="KW-0066">ATP synthesis</keyword>
<organism evidence="13">
    <name type="scientific">uncultured Nocardioides sp</name>
    <dbReference type="NCBI Taxonomy" id="198441"/>
    <lineage>
        <taxon>Bacteria</taxon>
        <taxon>Bacillati</taxon>
        <taxon>Actinomycetota</taxon>
        <taxon>Actinomycetes</taxon>
        <taxon>Propionibacteriales</taxon>
        <taxon>Nocardioidaceae</taxon>
        <taxon>Nocardioides</taxon>
        <taxon>environmental samples</taxon>
    </lineage>
</organism>
<dbReference type="Gene3D" id="3.40.50.12240">
    <property type="match status" value="1"/>
</dbReference>
<dbReference type="SMART" id="SM00382">
    <property type="entry name" value="AAA"/>
    <property type="match status" value="1"/>
</dbReference>
<dbReference type="InterPro" id="IPR003593">
    <property type="entry name" value="AAA+_ATPase"/>
</dbReference>
<dbReference type="InterPro" id="IPR000194">
    <property type="entry name" value="ATPase_F1/V1/A1_a/bsu_nucl-bd"/>
</dbReference>